<protein>
    <submittedName>
        <fullName evidence="2">Uncharacterized protein</fullName>
    </submittedName>
</protein>
<keyword evidence="3" id="KW-1185">Reference proteome</keyword>
<proteinExistence type="predicted"/>
<evidence type="ECO:0000313" key="2">
    <source>
        <dbReference type="EMBL" id="KAJ7350613.1"/>
    </source>
</evidence>
<evidence type="ECO:0000256" key="1">
    <source>
        <dbReference type="SAM" id="Phobius"/>
    </source>
</evidence>
<feature type="transmembrane region" description="Helical" evidence="1">
    <location>
        <begin position="41"/>
        <end position="64"/>
    </location>
</feature>
<keyword evidence="1" id="KW-0472">Membrane</keyword>
<comment type="caution">
    <text evidence="2">The sequence shown here is derived from an EMBL/GenBank/DDBJ whole genome shotgun (WGS) entry which is preliminary data.</text>
</comment>
<dbReference type="EMBL" id="JARIHO010000014">
    <property type="protein sequence ID" value="KAJ7350613.1"/>
    <property type="molecule type" value="Genomic_DNA"/>
</dbReference>
<organism evidence="2 3">
    <name type="scientific">Mycena albidolilacea</name>
    <dbReference type="NCBI Taxonomy" id="1033008"/>
    <lineage>
        <taxon>Eukaryota</taxon>
        <taxon>Fungi</taxon>
        <taxon>Dikarya</taxon>
        <taxon>Basidiomycota</taxon>
        <taxon>Agaricomycotina</taxon>
        <taxon>Agaricomycetes</taxon>
        <taxon>Agaricomycetidae</taxon>
        <taxon>Agaricales</taxon>
        <taxon>Marasmiineae</taxon>
        <taxon>Mycenaceae</taxon>
        <taxon>Mycena</taxon>
    </lineage>
</organism>
<reference evidence="2" key="1">
    <citation type="submission" date="2023-03" db="EMBL/GenBank/DDBJ databases">
        <title>Massive genome expansion in bonnet fungi (Mycena s.s.) driven by repeated elements and novel gene families across ecological guilds.</title>
        <authorList>
            <consortium name="Lawrence Berkeley National Laboratory"/>
            <person name="Harder C.B."/>
            <person name="Miyauchi S."/>
            <person name="Viragh M."/>
            <person name="Kuo A."/>
            <person name="Thoen E."/>
            <person name="Andreopoulos B."/>
            <person name="Lu D."/>
            <person name="Skrede I."/>
            <person name="Drula E."/>
            <person name="Henrissat B."/>
            <person name="Morin E."/>
            <person name="Kohler A."/>
            <person name="Barry K."/>
            <person name="LaButti K."/>
            <person name="Morin E."/>
            <person name="Salamov A."/>
            <person name="Lipzen A."/>
            <person name="Mereny Z."/>
            <person name="Hegedus B."/>
            <person name="Baldrian P."/>
            <person name="Stursova M."/>
            <person name="Weitz H."/>
            <person name="Taylor A."/>
            <person name="Grigoriev I.V."/>
            <person name="Nagy L.G."/>
            <person name="Martin F."/>
            <person name="Kauserud H."/>
        </authorList>
    </citation>
    <scope>NUCLEOTIDE SEQUENCE</scope>
    <source>
        <strain evidence="2">CBHHK002</strain>
    </source>
</reference>
<evidence type="ECO:0000313" key="3">
    <source>
        <dbReference type="Proteomes" id="UP001218218"/>
    </source>
</evidence>
<keyword evidence="1" id="KW-0812">Transmembrane</keyword>
<name>A0AAD7A7E9_9AGAR</name>
<accession>A0AAD7A7E9</accession>
<dbReference type="AlphaFoldDB" id="A0AAD7A7E9"/>
<gene>
    <name evidence="2" type="ORF">DFH08DRAFT_958260</name>
</gene>
<dbReference type="Proteomes" id="UP001218218">
    <property type="component" value="Unassembled WGS sequence"/>
</dbReference>
<sequence length="216" mass="23558">MSLFIGYAQNYAKNLLQRGPGVPGRVKNITVALFHRPPSGLALFAPILIAVDAIVIVNTVAVTWRNWRTEAKTEGEEAELRPLWMRAGVCSMEIATGALVAASLLIYRSRTATLLSLLPPKKANVAPTALNRRIFIQTAGSWRANGTIFPLSACTLTRVAQKTLVLEVNGQYGGWQFDLDSHAIIENQRMTSVENACKTLATQWTQAGGKGIILTR</sequence>
<keyword evidence="1" id="KW-1133">Transmembrane helix</keyword>